<reference evidence="3" key="1">
    <citation type="journal article" date="2019" name="Int. J. Syst. Evol. Microbiol.">
        <title>The Global Catalogue of Microorganisms (GCM) 10K type strain sequencing project: providing services to taxonomists for standard genome sequencing and annotation.</title>
        <authorList>
            <consortium name="The Broad Institute Genomics Platform"/>
            <consortium name="The Broad Institute Genome Sequencing Center for Infectious Disease"/>
            <person name="Wu L."/>
            <person name="Ma J."/>
        </authorList>
    </citation>
    <scope>NUCLEOTIDE SEQUENCE [LARGE SCALE GENOMIC DNA]</scope>
    <source>
        <strain evidence="3">JCM 12398</strain>
    </source>
</reference>
<dbReference type="Gene3D" id="3.40.630.30">
    <property type="match status" value="1"/>
</dbReference>
<name>A0ABP4JAM7_9MICO</name>
<dbReference type="InterPro" id="IPR016181">
    <property type="entry name" value="Acyl_CoA_acyltransferase"/>
</dbReference>
<dbReference type="PROSITE" id="PS51186">
    <property type="entry name" value="GNAT"/>
    <property type="match status" value="2"/>
</dbReference>
<sequence length="366" mass="39889">MHRLAPIAERAAAPTTLPSITAGGLHWRSATVDDAQAVVDLANTMYEADGAPYRETIDEARADLAAPWRHLETDSLLGFDDAGELRVTAMIEVPPGDESTVRTYCFGGVHPERRGEGIGREVLAWQLARARQILAASGKDLPARIGVFAEDDDPESRHRMYAHAGLEPRRFYANLKRPLDDDASLPHVELTGSLRLVPWSEELDDAARLAHNDAFRDHWGSEPQTMEQWTNGRSEFAPEWSFVVVDDAPDVEALLADPRTDAATAEALRAGAPLVAGYALNSRYAADFPVRGYSFGYTDVLGTRRAYRGRKAALAALAASMRAFADDGMAAAVLDVDTENPSGAHGLYASLGYVKEHGSRMYSIEL</sequence>
<dbReference type="SUPFAM" id="SSF55729">
    <property type="entry name" value="Acyl-CoA N-acyltransferases (Nat)"/>
    <property type="match status" value="2"/>
</dbReference>
<proteinExistence type="predicted"/>
<accession>A0ABP4JAM7</accession>
<dbReference type="RefSeq" id="WP_343916415.1">
    <property type="nucleotide sequence ID" value="NZ_BAAAKK010000001.1"/>
</dbReference>
<evidence type="ECO:0000313" key="3">
    <source>
        <dbReference type="Proteomes" id="UP001501266"/>
    </source>
</evidence>
<organism evidence="2 3">
    <name type="scientific">Agrococcus citreus</name>
    <dbReference type="NCBI Taxonomy" id="84643"/>
    <lineage>
        <taxon>Bacteria</taxon>
        <taxon>Bacillati</taxon>
        <taxon>Actinomycetota</taxon>
        <taxon>Actinomycetes</taxon>
        <taxon>Micrococcales</taxon>
        <taxon>Microbacteriaceae</taxon>
        <taxon>Agrococcus</taxon>
    </lineage>
</organism>
<dbReference type="Proteomes" id="UP001501266">
    <property type="component" value="Unassembled WGS sequence"/>
</dbReference>
<keyword evidence="3" id="KW-1185">Reference proteome</keyword>
<feature type="domain" description="N-acetyltransferase" evidence="1">
    <location>
        <begin position="194"/>
        <end position="366"/>
    </location>
</feature>
<dbReference type="EMBL" id="BAAAKK010000001">
    <property type="protein sequence ID" value="GAA1417523.1"/>
    <property type="molecule type" value="Genomic_DNA"/>
</dbReference>
<protein>
    <submittedName>
        <fullName evidence="2">GNAT family N-acetyltransferase</fullName>
    </submittedName>
</protein>
<gene>
    <name evidence="2" type="ORF">GCM10009640_01820</name>
</gene>
<dbReference type="InterPro" id="IPR000182">
    <property type="entry name" value="GNAT_dom"/>
</dbReference>
<comment type="caution">
    <text evidence="2">The sequence shown here is derived from an EMBL/GenBank/DDBJ whole genome shotgun (WGS) entry which is preliminary data.</text>
</comment>
<evidence type="ECO:0000259" key="1">
    <source>
        <dbReference type="PROSITE" id="PS51186"/>
    </source>
</evidence>
<evidence type="ECO:0000313" key="2">
    <source>
        <dbReference type="EMBL" id="GAA1417523.1"/>
    </source>
</evidence>
<feature type="domain" description="N-acetyltransferase" evidence="1">
    <location>
        <begin position="25"/>
        <end position="180"/>
    </location>
</feature>